<reference evidence="6" key="2">
    <citation type="submission" date="2020-09" db="EMBL/GenBank/DDBJ databases">
        <authorList>
            <person name="Sun Q."/>
            <person name="Kim S."/>
        </authorList>
    </citation>
    <scope>NUCLEOTIDE SEQUENCE</scope>
    <source>
        <strain evidence="6">KCTC 12988</strain>
    </source>
</reference>
<dbReference type="InterPro" id="IPR001940">
    <property type="entry name" value="Peptidase_S1C"/>
</dbReference>
<sequence>MKTLSYTLLASLTATGSLLADTPEEHSAALQKVQLTPTTELVGEKENQILDSFVRVNATIQTFNAGQPWQRNNPQRRSGLGTLISPTEIITAAEMVANQTYLELESADSSQSVQAKVVAIDYKANLALLSPVGDPGFLAKKTPLEIAKPAKIGDPVNVWQFEDNGTTLKTTASIRAVDTSATFLSGNSFLTYILKGSMQSASSSFTLPATRNGKFLGVLTSYDSDDQISEVIAPEIIETFLRDARDGIYEGFPTLGCAIQRTEDKSFRQYLGLSEDGGGLYISRVKPDSPADKAGMKKGDVLLAVDGSELDRRGYFQHPDYGPLTWTVLIRSGKTVGDTISLTILRDGKEQTLSATLEATQPPLIPRHINDSPPPFLIKGGLVFQELSREYLRAFGDNWTTRAPLPLMYAMENPEDYEEERNSIVFLARVLPNPATIGYDRLGGMIVNGANGQPVKDIAELAALLEKTPANGIHTIELDEAPGVIYLDAEISDQVDQQFLQQGLPTLSRLPEKKLSPAEVETIAAEALGEKTETEESE</sequence>
<name>A0A918WMS1_9BACT</name>
<comment type="caution">
    <text evidence="6">The sequence shown here is derived from an EMBL/GenBank/DDBJ whole genome shotgun (WGS) entry which is preliminary data.</text>
</comment>
<evidence type="ECO:0000256" key="4">
    <source>
        <dbReference type="SAM" id="SignalP"/>
    </source>
</evidence>
<dbReference type="SMART" id="SM00228">
    <property type="entry name" value="PDZ"/>
    <property type="match status" value="1"/>
</dbReference>
<keyword evidence="7" id="KW-1185">Reference proteome</keyword>
<dbReference type="Gene3D" id="3.20.190.20">
    <property type="match status" value="1"/>
</dbReference>
<evidence type="ECO:0000256" key="3">
    <source>
        <dbReference type="ARBA" id="ARBA00022825"/>
    </source>
</evidence>
<evidence type="ECO:0000259" key="5">
    <source>
        <dbReference type="PROSITE" id="PS50106"/>
    </source>
</evidence>
<dbReference type="SUPFAM" id="SSF50494">
    <property type="entry name" value="Trypsin-like serine proteases"/>
    <property type="match status" value="1"/>
</dbReference>
<proteinExistence type="predicted"/>
<dbReference type="PRINTS" id="PR00834">
    <property type="entry name" value="PROTEASES2C"/>
</dbReference>
<feature type="chain" id="PRO_5038059712" evidence="4">
    <location>
        <begin position="21"/>
        <end position="538"/>
    </location>
</feature>
<keyword evidence="1 6" id="KW-0645">Protease</keyword>
<gene>
    <name evidence="6" type="ORF">GCM10007100_35470</name>
</gene>
<keyword evidence="4" id="KW-0732">Signal</keyword>
<dbReference type="PANTHER" id="PTHR45980:SF9">
    <property type="entry name" value="PROTEASE DO-LIKE 10, MITOCHONDRIAL-RELATED"/>
    <property type="match status" value="1"/>
</dbReference>
<evidence type="ECO:0000313" key="7">
    <source>
        <dbReference type="Proteomes" id="UP000644507"/>
    </source>
</evidence>
<keyword evidence="2" id="KW-0378">Hydrolase</keyword>
<dbReference type="PROSITE" id="PS50106">
    <property type="entry name" value="PDZ"/>
    <property type="match status" value="1"/>
</dbReference>
<dbReference type="GO" id="GO:0006508">
    <property type="term" value="P:proteolysis"/>
    <property type="evidence" value="ECO:0007669"/>
    <property type="project" value="UniProtKB-KW"/>
</dbReference>
<dbReference type="RefSeq" id="WP_189573142.1">
    <property type="nucleotide sequence ID" value="NZ_BMXI01000018.1"/>
</dbReference>
<protein>
    <submittedName>
        <fullName evidence="6">Serine protease</fullName>
    </submittedName>
</protein>
<feature type="signal peptide" evidence="4">
    <location>
        <begin position="1"/>
        <end position="20"/>
    </location>
</feature>
<organism evidence="6 7">
    <name type="scientific">Roseibacillus persicicus</name>
    <dbReference type="NCBI Taxonomy" id="454148"/>
    <lineage>
        <taxon>Bacteria</taxon>
        <taxon>Pseudomonadati</taxon>
        <taxon>Verrucomicrobiota</taxon>
        <taxon>Verrucomicrobiia</taxon>
        <taxon>Verrucomicrobiales</taxon>
        <taxon>Verrucomicrobiaceae</taxon>
        <taxon>Roseibacillus</taxon>
    </lineage>
</organism>
<dbReference type="Gene3D" id="2.30.42.10">
    <property type="match status" value="1"/>
</dbReference>
<dbReference type="InterPro" id="IPR041517">
    <property type="entry name" value="DEGP_PDZ"/>
</dbReference>
<dbReference type="Gene3D" id="2.40.10.10">
    <property type="entry name" value="Trypsin-like serine proteases"/>
    <property type="match status" value="1"/>
</dbReference>
<dbReference type="InterPro" id="IPR043504">
    <property type="entry name" value="Peptidase_S1_PA_chymotrypsin"/>
</dbReference>
<evidence type="ECO:0000256" key="2">
    <source>
        <dbReference type="ARBA" id="ARBA00022801"/>
    </source>
</evidence>
<dbReference type="Pfam" id="PF17815">
    <property type="entry name" value="PDZ_3"/>
    <property type="match status" value="1"/>
</dbReference>
<feature type="domain" description="PDZ" evidence="5">
    <location>
        <begin position="256"/>
        <end position="348"/>
    </location>
</feature>
<evidence type="ECO:0000313" key="6">
    <source>
        <dbReference type="EMBL" id="GHC64722.1"/>
    </source>
</evidence>
<dbReference type="SUPFAM" id="SSF50156">
    <property type="entry name" value="PDZ domain-like"/>
    <property type="match status" value="1"/>
</dbReference>
<dbReference type="PANTHER" id="PTHR45980">
    <property type="match status" value="1"/>
</dbReference>
<dbReference type="InterPro" id="IPR046449">
    <property type="entry name" value="DEGP_PDZ_sf"/>
</dbReference>
<dbReference type="GO" id="GO:0004252">
    <property type="term" value="F:serine-type endopeptidase activity"/>
    <property type="evidence" value="ECO:0007669"/>
    <property type="project" value="InterPro"/>
</dbReference>
<accession>A0A918WMS1</accession>
<keyword evidence="3" id="KW-0720">Serine protease</keyword>
<dbReference type="EMBL" id="BMXI01000018">
    <property type="protein sequence ID" value="GHC64722.1"/>
    <property type="molecule type" value="Genomic_DNA"/>
</dbReference>
<dbReference type="InterPro" id="IPR036034">
    <property type="entry name" value="PDZ_sf"/>
</dbReference>
<dbReference type="InterPro" id="IPR009003">
    <property type="entry name" value="Peptidase_S1_PA"/>
</dbReference>
<dbReference type="Pfam" id="PF13180">
    <property type="entry name" value="PDZ_2"/>
    <property type="match status" value="1"/>
</dbReference>
<dbReference type="AlphaFoldDB" id="A0A918WMS1"/>
<dbReference type="InterPro" id="IPR001478">
    <property type="entry name" value="PDZ"/>
</dbReference>
<dbReference type="Proteomes" id="UP000644507">
    <property type="component" value="Unassembled WGS sequence"/>
</dbReference>
<evidence type="ECO:0000256" key="1">
    <source>
        <dbReference type="ARBA" id="ARBA00022670"/>
    </source>
</evidence>
<reference evidence="6" key="1">
    <citation type="journal article" date="2014" name="Int. J. Syst. Evol. Microbiol.">
        <title>Complete genome sequence of Corynebacterium casei LMG S-19264T (=DSM 44701T), isolated from a smear-ripened cheese.</title>
        <authorList>
            <consortium name="US DOE Joint Genome Institute (JGI-PGF)"/>
            <person name="Walter F."/>
            <person name="Albersmeier A."/>
            <person name="Kalinowski J."/>
            <person name="Ruckert C."/>
        </authorList>
    </citation>
    <scope>NUCLEOTIDE SEQUENCE</scope>
    <source>
        <strain evidence="6">KCTC 12988</strain>
    </source>
</reference>